<dbReference type="OrthoDB" id="2152029at2759"/>
<dbReference type="Pfam" id="PF07859">
    <property type="entry name" value="Abhydrolase_3"/>
    <property type="match status" value="1"/>
</dbReference>
<dbReference type="GO" id="GO:0016787">
    <property type="term" value="F:hydrolase activity"/>
    <property type="evidence" value="ECO:0007669"/>
    <property type="project" value="UniProtKB-KW"/>
</dbReference>
<comment type="caution">
    <text evidence="4">The sequence shown here is derived from an EMBL/GenBank/DDBJ whole genome shotgun (WGS) entry which is preliminary data.</text>
</comment>
<gene>
    <name evidence="4" type="ORF">CKM354_000470200</name>
</gene>
<dbReference type="PANTHER" id="PTHR48081:SF18">
    <property type="entry name" value="ALPHA_BETA HYDROLASE FOLD-3 DOMAIN-CONTAINING PROTEIN"/>
    <property type="match status" value="1"/>
</dbReference>
<feature type="transmembrane region" description="Helical" evidence="2">
    <location>
        <begin position="21"/>
        <end position="39"/>
    </location>
</feature>
<dbReference type="SUPFAM" id="SSF53474">
    <property type="entry name" value="alpha/beta-Hydrolases"/>
    <property type="match status" value="1"/>
</dbReference>
<dbReference type="Gene3D" id="3.40.50.1820">
    <property type="entry name" value="alpha/beta hydrolase"/>
    <property type="match status" value="1"/>
</dbReference>
<dbReference type="Proteomes" id="UP000825890">
    <property type="component" value="Unassembled WGS sequence"/>
</dbReference>
<keyword evidence="1" id="KW-0378">Hydrolase</keyword>
<dbReference type="InterPro" id="IPR013094">
    <property type="entry name" value="AB_hydrolase_3"/>
</dbReference>
<evidence type="ECO:0000313" key="5">
    <source>
        <dbReference type="Proteomes" id="UP000825890"/>
    </source>
</evidence>
<keyword evidence="2" id="KW-1133">Transmembrane helix</keyword>
<evidence type="ECO:0000256" key="1">
    <source>
        <dbReference type="ARBA" id="ARBA00022801"/>
    </source>
</evidence>
<evidence type="ECO:0000256" key="2">
    <source>
        <dbReference type="SAM" id="Phobius"/>
    </source>
</evidence>
<dbReference type="EMBL" id="BOLY01000003">
    <property type="protein sequence ID" value="GIZ41397.1"/>
    <property type="molecule type" value="Genomic_DNA"/>
</dbReference>
<feature type="domain" description="Alpha/beta hydrolase fold-3" evidence="3">
    <location>
        <begin position="119"/>
        <end position="339"/>
    </location>
</feature>
<evidence type="ECO:0000259" key="3">
    <source>
        <dbReference type="Pfam" id="PF07859"/>
    </source>
</evidence>
<organism evidence="4 5">
    <name type="scientific">Cercospora kikuchii</name>
    <dbReference type="NCBI Taxonomy" id="84275"/>
    <lineage>
        <taxon>Eukaryota</taxon>
        <taxon>Fungi</taxon>
        <taxon>Dikarya</taxon>
        <taxon>Ascomycota</taxon>
        <taxon>Pezizomycotina</taxon>
        <taxon>Dothideomycetes</taxon>
        <taxon>Dothideomycetidae</taxon>
        <taxon>Mycosphaerellales</taxon>
        <taxon>Mycosphaerellaceae</taxon>
        <taxon>Cercospora</taxon>
    </lineage>
</organism>
<sequence>MSNVKQALMAFFNYVRLGPDIILIVLRTVWGFLFHSSVYRKYNWGWRRTLGFNLYTSLIRAGHANPVFRTKKSSGAIIRKACSKNGWPQTAQTLSDKSCPDAYLHEIGSFKSSKGGPVILYFHGGGYTMPLHPQAHLLSCRDYATALGASALFVLEYSLSPGAKYPTQLRQAVLALRYLLETRNLSPSQIIFGGDSAGGHLAITLMAHILQPHQDIQPIPEDLTSKAKFRGMFLISPWATMQTGSASFREYDQIDGLSIARVQYIIDLFDPVKDDVWADPLTAGEKFWAHLPVERVIVTAGSIECLRDDGVELGRALKDAEHGGTQVEIVVAEGEVHVHLAFDYAFGLPMCESRKKLIDWFASLKNPA</sequence>
<keyword evidence="2" id="KW-0472">Membrane</keyword>
<keyword evidence="2" id="KW-0812">Transmembrane</keyword>
<proteinExistence type="predicted"/>
<accession>A0A9P3CDS9</accession>
<reference evidence="4 5" key="1">
    <citation type="submission" date="2021-01" db="EMBL/GenBank/DDBJ databases">
        <title>Cercospora kikuchii MAFF 305040 whole genome shotgun sequence.</title>
        <authorList>
            <person name="Kashiwa T."/>
            <person name="Suzuki T."/>
        </authorList>
    </citation>
    <scope>NUCLEOTIDE SEQUENCE [LARGE SCALE GENOMIC DNA]</scope>
    <source>
        <strain evidence="4 5">MAFF 305040</strain>
    </source>
</reference>
<dbReference type="GeneID" id="68290277"/>
<dbReference type="RefSeq" id="XP_044655884.1">
    <property type="nucleotide sequence ID" value="XM_044799949.1"/>
</dbReference>
<evidence type="ECO:0000313" key="4">
    <source>
        <dbReference type="EMBL" id="GIZ41397.1"/>
    </source>
</evidence>
<keyword evidence="5" id="KW-1185">Reference proteome</keyword>
<dbReference type="InterPro" id="IPR029058">
    <property type="entry name" value="AB_hydrolase_fold"/>
</dbReference>
<protein>
    <recommendedName>
        <fullName evidence="3">Alpha/beta hydrolase fold-3 domain-containing protein</fullName>
    </recommendedName>
</protein>
<dbReference type="PANTHER" id="PTHR48081">
    <property type="entry name" value="AB HYDROLASE SUPERFAMILY PROTEIN C4A8.06C"/>
    <property type="match status" value="1"/>
</dbReference>
<name>A0A9P3CDS9_9PEZI</name>
<dbReference type="InterPro" id="IPR050300">
    <property type="entry name" value="GDXG_lipolytic_enzyme"/>
</dbReference>
<dbReference type="AlphaFoldDB" id="A0A9P3CDS9"/>